<dbReference type="GO" id="GO:0035082">
    <property type="term" value="P:axoneme assembly"/>
    <property type="evidence" value="ECO:0007669"/>
    <property type="project" value="InterPro"/>
</dbReference>
<evidence type="ECO:0000256" key="4">
    <source>
        <dbReference type="ARBA" id="ARBA00022846"/>
    </source>
</evidence>
<evidence type="ECO:0000256" key="7">
    <source>
        <dbReference type="ARBA" id="ARBA00023273"/>
    </source>
</evidence>
<dbReference type="GO" id="GO:0044458">
    <property type="term" value="P:motile cilium assembly"/>
    <property type="evidence" value="ECO:0007669"/>
    <property type="project" value="TreeGrafter"/>
</dbReference>
<keyword evidence="2" id="KW-0963">Cytoplasm</keyword>
<evidence type="ECO:0000313" key="11">
    <source>
        <dbReference type="EMBL" id="CAD7079573.1"/>
    </source>
</evidence>
<dbReference type="OMA" id="TFYHVPN"/>
<evidence type="ECO:0000256" key="6">
    <source>
        <dbReference type="ARBA" id="ARBA00023212"/>
    </source>
</evidence>
<keyword evidence="4" id="KW-0282">Flagellum</keyword>
<keyword evidence="7" id="KW-0966">Cell projection</keyword>
<dbReference type="GO" id="GO:0001534">
    <property type="term" value="C:radial spoke"/>
    <property type="evidence" value="ECO:0007669"/>
    <property type="project" value="InterPro"/>
</dbReference>
<dbReference type="InterPro" id="IPR055316">
    <property type="entry name" value="RSP9"/>
</dbReference>
<dbReference type="GO" id="GO:0060091">
    <property type="term" value="C:kinocilium"/>
    <property type="evidence" value="ECO:0007669"/>
    <property type="project" value="UniProtKB-SubCell"/>
</dbReference>
<organism evidence="11 12">
    <name type="scientific">Hermetia illucens</name>
    <name type="common">Black soldier fly</name>
    <dbReference type="NCBI Taxonomy" id="343691"/>
    <lineage>
        <taxon>Eukaryota</taxon>
        <taxon>Metazoa</taxon>
        <taxon>Ecdysozoa</taxon>
        <taxon>Arthropoda</taxon>
        <taxon>Hexapoda</taxon>
        <taxon>Insecta</taxon>
        <taxon>Pterygota</taxon>
        <taxon>Neoptera</taxon>
        <taxon>Endopterygota</taxon>
        <taxon>Diptera</taxon>
        <taxon>Brachycera</taxon>
        <taxon>Stratiomyomorpha</taxon>
        <taxon>Stratiomyidae</taxon>
        <taxon>Hermetiinae</taxon>
        <taxon>Hermetia</taxon>
    </lineage>
</organism>
<dbReference type="Proteomes" id="UP000594454">
    <property type="component" value="Chromosome 1"/>
</dbReference>
<dbReference type="AlphaFoldDB" id="A0A7R8UEZ7"/>
<evidence type="ECO:0000256" key="1">
    <source>
        <dbReference type="ARBA" id="ARBA00004611"/>
    </source>
</evidence>
<proteinExistence type="inferred from homology"/>
<keyword evidence="3" id="KW-0970">Cilium biogenesis/degradation</keyword>
<dbReference type="FunCoup" id="A0A7R8UEZ7">
    <property type="interactions" value="64"/>
</dbReference>
<evidence type="ECO:0000256" key="3">
    <source>
        <dbReference type="ARBA" id="ARBA00022794"/>
    </source>
</evidence>
<keyword evidence="6" id="KW-0206">Cytoskeleton</keyword>
<evidence type="ECO:0000313" key="12">
    <source>
        <dbReference type="Proteomes" id="UP000594454"/>
    </source>
</evidence>
<evidence type="ECO:0000256" key="8">
    <source>
        <dbReference type="ARBA" id="ARBA00037822"/>
    </source>
</evidence>
<dbReference type="InterPro" id="IPR006802">
    <property type="entry name" value="Radial_spoke"/>
</dbReference>
<evidence type="ECO:0000256" key="5">
    <source>
        <dbReference type="ARBA" id="ARBA00023069"/>
    </source>
</evidence>
<dbReference type="OrthoDB" id="10258956at2759"/>
<evidence type="ECO:0000256" key="10">
    <source>
        <dbReference type="ARBA" id="ARBA00041080"/>
    </source>
</evidence>
<evidence type="ECO:0000256" key="2">
    <source>
        <dbReference type="ARBA" id="ARBA00022490"/>
    </source>
</evidence>
<dbReference type="EMBL" id="LR899009">
    <property type="protein sequence ID" value="CAD7079573.1"/>
    <property type="molecule type" value="Genomic_DNA"/>
</dbReference>
<sequence length="284" mass="33135">MNLEYFDESLKLISYCGTTLGPEMKTIIESSLTALQGDHKLTNMFFWGRINGIEEDYYVAYGYTMDCLRKRRFFYSTNGYNWFLMPEVNPELNEACLVCTEMFNGDPTMFIDVTLDPQFTIDENQLIYATKPEIVRIKEEDRLACTVTLITEESALIPHGGLYKQVDKTFIYNPLFHGLNEIEAADLSNYQLYREPQTSWNHNLLRRVQYKYPIDCLDTPNDILPDENGFSLTLANHGRLVLIRSLLWPGMYFFHKVDSRKHGFCYFGAGKKNFDLLFMLDEVK</sequence>
<dbReference type="Pfam" id="PF04712">
    <property type="entry name" value="Radial_spoke"/>
    <property type="match status" value="1"/>
</dbReference>
<dbReference type="InParanoid" id="A0A7R8UEZ7"/>
<reference evidence="11 12" key="1">
    <citation type="submission" date="2020-11" db="EMBL/GenBank/DDBJ databases">
        <authorList>
            <person name="Wallbank WR R."/>
            <person name="Pardo Diaz C."/>
            <person name="Kozak K."/>
            <person name="Martin S."/>
            <person name="Jiggins C."/>
            <person name="Moest M."/>
            <person name="Warren A I."/>
            <person name="Generalovic N T."/>
            <person name="Byers J.R.P. K."/>
            <person name="Montejo-Kovacevich G."/>
            <person name="Yen C E."/>
        </authorList>
    </citation>
    <scope>NUCLEOTIDE SEQUENCE [LARGE SCALE GENOMIC DNA]</scope>
</reference>
<comment type="similarity">
    <text evidence="9">Belongs to the flagellar radial spoke RSP9 family.</text>
</comment>
<name>A0A7R8UEZ7_HERIL</name>
<keyword evidence="5" id="KW-0969">Cilium</keyword>
<evidence type="ECO:0000256" key="9">
    <source>
        <dbReference type="ARBA" id="ARBA00038319"/>
    </source>
</evidence>
<keyword evidence="12" id="KW-1185">Reference proteome</keyword>
<dbReference type="PANTHER" id="PTHR22069">
    <property type="entry name" value="MITOCHONDRIAL RIBOSOMAL PROTEIN S18"/>
    <property type="match status" value="1"/>
</dbReference>
<protein>
    <recommendedName>
        <fullName evidence="10">Radial spoke head protein 9 homolog</fullName>
    </recommendedName>
</protein>
<accession>A0A7R8UEZ7</accession>
<gene>
    <name evidence="11" type="ORF">HERILL_LOCUS2785</name>
</gene>
<dbReference type="PANTHER" id="PTHR22069:SF0">
    <property type="entry name" value="RADIAL SPOKE HEAD PROTEIN 9 HOMOLOG"/>
    <property type="match status" value="1"/>
</dbReference>
<comment type="subcellular location">
    <subcellularLocation>
        <location evidence="8">Cell projection</location>
        <location evidence="8">Kinocilium</location>
    </subcellularLocation>
    <subcellularLocation>
        <location evidence="1">Cytoplasm</location>
        <location evidence="1">Cytoskeleton</location>
        <location evidence="1">Flagellum axoneme</location>
    </subcellularLocation>
</comment>
<dbReference type="GO" id="GO:0060294">
    <property type="term" value="P:cilium movement involved in cell motility"/>
    <property type="evidence" value="ECO:0007669"/>
    <property type="project" value="InterPro"/>
</dbReference>